<dbReference type="InterPro" id="IPR050330">
    <property type="entry name" value="Bact_OuterMem_StrucFunc"/>
</dbReference>
<dbReference type="Proteomes" id="UP000248330">
    <property type="component" value="Unassembled WGS sequence"/>
</dbReference>
<evidence type="ECO:0000259" key="6">
    <source>
        <dbReference type="PROSITE" id="PS51123"/>
    </source>
</evidence>
<dbReference type="PANTHER" id="PTHR30329:SF21">
    <property type="entry name" value="LIPOPROTEIN YIAD-RELATED"/>
    <property type="match status" value="1"/>
</dbReference>
<comment type="subcellular location">
    <subcellularLocation>
        <location evidence="1">Cell outer membrane</location>
    </subcellularLocation>
</comment>
<name>A0A318EAG8_9GAMM</name>
<keyword evidence="2 4" id="KW-0472">Membrane</keyword>
<evidence type="ECO:0000256" key="2">
    <source>
        <dbReference type="ARBA" id="ARBA00023136"/>
    </source>
</evidence>
<dbReference type="PROSITE" id="PS01068">
    <property type="entry name" value="OMPA_1"/>
    <property type="match status" value="1"/>
</dbReference>
<dbReference type="InterPro" id="IPR006665">
    <property type="entry name" value="OmpA-like"/>
</dbReference>
<evidence type="ECO:0000256" key="4">
    <source>
        <dbReference type="PROSITE-ProRule" id="PRU00473"/>
    </source>
</evidence>
<protein>
    <submittedName>
        <fullName evidence="7">OOP family OmpA-OmpF porin</fullName>
    </submittedName>
</protein>
<evidence type="ECO:0000256" key="5">
    <source>
        <dbReference type="SAM" id="MobiDB-lite"/>
    </source>
</evidence>
<dbReference type="PRINTS" id="PR01021">
    <property type="entry name" value="OMPADOMAIN"/>
</dbReference>
<proteinExistence type="predicted"/>
<dbReference type="GO" id="GO:0009279">
    <property type="term" value="C:cell outer membrane"/>
    <property type="evidence" value="ECO:0007669"/>
    <property type="project" value="UniProtKB-SubCell"/>
</dbReference>
<comment type="caution">
    <text evidence="7">The sequence shown here is derived from an EMBL/GenBank/DDBJ whole genome shotgun (WGS) entry which is preliminary data.</text>
</comment>
<dbReference type="InterPro" id="IPR006690">
    <property type="entry name" value="OMPA-like_CS"/>
</dbReference>
<organism evidence="7 8">
    <name type="scientific">Sinimarinibacterium flocculans</name>
    <dbReference type="NCBI Taxonomy" id="985250"/>
    <lineage>
        <taxon>Bacteria</taxon>
        <taxon>Pseudomonadati</taxon>
        <taxon>Pseudomonadota</taxon>
        <taxon>Gammaproteobacteria</taxon>
        <taxon>Nevskiales</taxon>
        <taxon>Nevskiaceae</taxon>
        <taxon>Sinimarinibacterium</taxon>
    </lineage>
</organism>
<evidence type="ECO:0000256" key="3">
    <source>
        <dbReference type="ARBA" id="ARBA00023237"/>
    </source>
</evidence>
<dbReference type="AlphaFoldDB" id="A0A318EAG8"/>
<keyword evidence="3" id="KW-0998">Cell outer membrane</keyword>
<dbReference type="Gene3D" id="3.30.1330.60">
    <property type="entry name" value="OmpA-like domain"/>
    <property type="match status" value="1"/>
</dbReference>
<dbReference type="SUPFAM" id="SSF103088">
    <property type="entry name" value="OmpA-like"/>
    <property type="match status" value="1"/>
</dbReference>
<dbReference type="PRINTS" id="PR01023">
    <property type="entry name" value="NAFLGMOTY"/>
</dbReference>
<feature type="region of interest" description="Disordered" evidence="5">
    <location>
        <begin position="109"/>
        <end position="141"/>
    </location>
</feature>
<keyword evidence="8" id="KW-1185">Reference proteome</keyword>
<reference evidence="7 8" key="1">
    <citation type="submission" date="2018-04" db="EMBL/GenBank/DDBJ databases">
        <title>Genomic Encyclopedia of Type Strains, Phase IV (KMG-IV): sequencing the most valuable type-strain genomes for metagenomic binning, comparative biology and taxonomic classification.</title>
        <authorList>
            <person name="Goeker M."/>
        </authorList>
    </citation>
    <scope>NUCLEOTIDE SEQUENCE [LARGE SCALE GENOMIC DNA]</scope>
    <source>
        <strain evidence="7 8">DSM 104150</strain>
    </source>
</reference>
<dbReference type="Pfam" id="PF00691">
    <property type="entry name" value="OmpA"/>
    <property type="match status" value="1"/>
</dbReference>
<dbReference type="CDD" id="cd07185">
    <property type="entry name" value="OmpA_C-like"/>
    <property type="match status" value="1"/>
</dbReference>
<sequence>MLPNGCALEGDCRKPRPGEQVDANGCAIDRSFILRGVKFEFDSDRLTPAAREILNEVAATLQAYPNLDVELEGHTDAVGTDNYNLGLSERRAVAVKAYLEGRGITGRRMRPVGYGESQPIASNDTEDGREENRRVELTVIE</sequence>
<feature type="domain" description="OmpA-like" evidence="6">
    <location>
        <begin position="26"/>
        <end position="141"/>
    </location>
</feature>
<accession>A0A318EAG8</accession>
<dbReference type="PROSITE" id="PS51123">
    <property type="entry name" value="OMPA_2"/>
    <property type="match status" value="1"/>
</dbReference>
<dbReference type="InterPro" id="IPR036737">
    <property type="entry name" value="OmpA-like_sf"/>
</dbReference>
<feature type="compositionally biased region" description="Basic and acidic residues" evidence="5">
    <location>
        <begin position="130"/>
        <end position="141"/>
    </location>
</feature>
<evidence type="ECO:0000256" key="1">
    <source>
        <dbReference type="ARBA" id="ARBA00004442"/>
    </source>
</evidence>
<gene>
    <name evidence="7" type="ORF">C8D93_104244</name>
</gene>
<evidence type="ECO:0000313" key="7">
    <source>
        <dbReference type="EMBL" id="PXV68546.1"/>
    </source>
</evidence>
<evidence type="ECO:0000313" key="8">
    <source>
        <dbReference type="Proteomes" id="UP000248330"/>
    </source>
</evidence>
<dbReference type="PANTHER" id="PTHR30329">
    <property type="entry name" value="STATOR ELEMENT OF FLAGELLAR MOTOR COMPLEX"/>
    <property type="match status" value="1"/>
</dbReference>
<dbReference type="EMBL" id="QICN01000004">
    <property type="protein sequence ID" value="PXV68546.1"/>
    <property type="molecule type" value="Genomic_DNA"/>
</dbReference>
<dbReference type="InterPro" id="IPR006664">
    <property type="entry name" value="OMP_bac"/>
</dbReference>